<dbReference type="Gene3D" id="1.25.40.10">
    <property type="entry name" value="Tetratricopeptide repeat domain"/>
    <property type="match status" value="1"/>
</dbReference>
<evidence type="ECO:0000313" key="1">
    <source>
        <dbReference type="EMBL" id="MBO7746852.1"/>
    </source>
</evidence>
<organism evidence="1 2">
    <name type="scientific">Paenibacillus artemisiicola</name>
    <dbReference type="NCBI Taxonomy" id="1172618"/>
    <lineage>
        <taxon>Bacteria</taxon>
        <taxon>Bacillati</taxon>
        <taxon>Bacillota</taxon>
        <taxon>Bacilli</taxon>
        <taxon>Bacillales</taxon>
        <taxon>Paenibacillaceae</taxon>
        <taxon>Paenibacillus</taxon>
    </lineage>
</organism>
<proteinExistence type="predicted"/>
<accession>A0ABS3WEV8</accession>
<evidence type="ECO:0008006" key="3">
    <source>
        <dbReference type="Google" id="ProtNLM"/>
    </source>
</evidence>
<sequence>MGESGAMEHKQWAASCFNKVWDLLGKEDRSERDDDEMVHLCHASFWHWSQHEGHTATNISIGYWQLARVYAVIGQGEQALAYAEKCLKVTAEAELAPFYMAYAHEAQARAYAVLGERERMEAAAAEASRLTERVTDAESRGWLLADLATIAR</sequence>
<reference evidence="1 2" key="1">
    <citation type="submission" date="2021-03" db="EMBL/GenBank/DDBJ databases">
        <title>Paenibacillus artemisicola MWE-103 whole genome sequence.</title>
        <authorList>
            <person name="Ham Y.J."/>
        </authorList>
    </citation>
    <scope>NUCLEOTIDE SEQUENCE [LARGE SCALE GENOMIC DNA]</scope>
    <source>
        <strain evidence="1 2">MWE-103</strain>
    </source>
</reference>
<dbReference type="Proteomes" id="UP000670947">
    <property type="component" value="Unassembled WGS sequence"/>
</dbReference>
<gene>
    <name evidence="1" type="ORF">I8J29_21785</name>
</gene>
<dbReference type="EMBL" id="JAGGDJ010000023">
    <property type="protein sequence ID" value="MBO7746852.1"/>
    <property type="molecule type" value="Genomic_DNA"/>
</dbReference>
<protein>
    <recommendedName>
        <fullName evidence="3">MalT-like TPR region domain-containing protein</fullName>
    </recommendedName>
</protein>
<comment type="caution">
    <text evidence="1">The sequence shown here is derived from an EMBL/GenBank/DDBJ whole genome shotgun (WGS) entry which is preliminary data.</text>
</comment>
<keyword evidence="2" id="KW-1185">Reference proteome</keyword>
<dbReference type="InterPro" id="IPR011990">
    <property type="entry name" value="TPR-like_helical_dom_sf"/>
</dbReference>
<dbReference type="SUPFAM" id="SSF48452">
    <property type="entry name" value="TPR-like"/>
    <property type="match status" value="1"/>
</dbReference>
<evidence type="ECO:0000313" key="2">
    <source>
        <dbReference type="Proteomes" id="UP000670947"/>
    </source>
</evidence>
<name>A0ABS3WEV8_9BACL</name>